<evidence type="ECO:0000256" key="2">
    <source>
        <dbReference type="SAM" id="SignalP"/>
    </source>
</evidence>
<protein>
    <submittedName>
        <fullName evidence="3">Uncharacterized protein</fullName>
    </submittedName>
</protein>
<keyword evidence="2" id="KW-0732">Signal</keyword>
<keyword evidence="1" id="KW-0472">Membrane</keyword>
<name>A0A937JYV5_9BACT</name>
<organism evidence="3 4">
    <name type="scientific">Fulvivirga sediminis</name>
    <dbReference type="NCBI Taxonomy" id="2803949"/>
    <lineage>
        <taxon>Bacteria</taxon>
        <taxon>Pseudomonadati</taxon>
        <taxon>Bacteroidota</taxon>
        <taxon>Cytophagia</taxon>
        <taxon>Cytophagales</taxon>
        <taxon>Fulvivirgaceae</taxon>
        <taxon>Fulvivirga</taxon>
    </lineage>
</organism>
<feature type="transmembrane region" description="Helical" evidence="1">
    <location>
        <begin position="55"/>
        <end position="73"/>
    </location>
</feature>
<dbReference type="EMBL" id="JAESIY010000001">
    <property type="protein sequence ID" value="MBL3654521.1"/>
    <property type="molecule type" value="Genomic_DNA"/>
</dbReference>
<gene>
    <name evidence="3" type="ORF">JL102_00145</name>
</gene>
<dbReference type="AlphaFoldDB" id="A0A937JYV5"/>
<feature type="signal peptide" evidence="2">
    <location>
        <begin position="1"/>
        <end position="20"/>
    </location>
</feature>
<sequence>MKGILLLLCFGALFFNNAKAQNNYDSLKTQVLALQMDVENIHLNLEKSKSKFQKGILVATLGYTVTIAGGLMLGRENDDLGQGLLVAGGVTGVIGTYMLVDAFKFLGRTRRVSTR</sequence>
<evidence type="ECO:0000313" key="3">
    <source>
        <dbReference type="EMBL" id="MBL3654521.1"/>
    </source>
</evidence>
<keyword evidence="1" id="KW-1133">Transmembrane helix</keyword>
<feature type="chain" id="PRO_5037496878" evidence="2">
    <location>
        <begin position="21"/>
        <end position="115"/>
    </location>
</feature>
<feature type="transmembrane region" description="Helical" evidence="1">
    <location>
        <begin position="80"/>
        <end position="100"/>
    </location>
</feature>
<comment type="caution">
    <text evidence="3">The sequence shown here is derived from an EMBL/GenBank/DDBJ whole genome shotgun (WGS) entry which is preliminary data.</text>
</comment>
<dbReference type="RefSeq" id="WP_202241378.1">
    <property type="nucleotide sequence ID" value="NZ_JAESIY010000001.1"/>
</dbReference>
<reference evidence="3" key="1">
    <citation type="submission" date="2021-01" db="EMBL/GenBank/DDBJ databases">
        <title>Fulvivirga kasyanovii gen. nov., sp nov., a novel member of the phylum Bacteroidetes isolated from seawater in a mussel farm.</title>
        <authorList>
            <person name="Zhao L.-H."/>
            <person name="Wang Z.-J."/>
        </authorList>
    </citation>
    <scope>NUCLEOTIDE SEQUENCE</scope>
    <source>
        <strain evidence="3">2943</strain>
    </source>
</reference>
<proteinExistence type="predicted"/>
<dbReference type="Proteomes" id="UP000659388">
    <property type="component" value="Unassembled WGS sequence"/>
</dbReference>
<keyword evidence="4" id="KW-1185">Reference proteome</keyword>
<accession>A0A937JYV5</accession>
<evidence type="ECO:0000313" key="4">
    <source>
        <dbReference type="Proteomes" id="UP000659388"/>
    </source>
</evidence>
<evidence type="ECO:0000256" key="1">
    <source>
        <dbReference type="SAM" id="Phobius"/>
    </source>
</evidence>
<keyword evidence="1" id="KW-0812">Transmembrane</keyword>